<dbReference type="NCBIfam" id="TIGR00732">
    <property type="entry name" value="dprA"/>
    <property type="match status" value="1"/>
</dbReference>
<feature type="domain" description="DprA winged helix" evidence="3">
    <location>
        <begin position="307"/>
        <end position="363"/>
    </location>
</feature>
<dbReference type="InterPro" id="IPR003488">
    <property type="entry name" value="DprA"/>
</dbReference>
<dbReference type="EMBL" id="ACEC01000115">
    <property type="protein sequence ID" value="EEG29089.1"/>
    <property type="molecule type" value="Genomic_DNA"/>
</dbReference>
<dbReference type="Pfam" id="PF17782">
    <property type="entry name" value="WHD_DprA"/>
    <property type="match status" value="1"/>
</dbReference>
<dbReference type="InterPro" id="IPR057666">
    <property type="entry name" value="DrpA_SLOG"/>
</dbReference>
<evidence type="ECO:0000256" key="1">
    <source>
        <dbReference type="ARBA" id="ARBA00006525"/>
    </source>
</evidence>
<accession>C0EHG5</accession>
<dbReference type="Pfam" id="PF02481">
    <property type="entry name" value="DNA_processg_A"/>
    <property type="match status" value="1"/>
</dbReference>
<protein>
    <submittedName>
        <fullName evidence="4">DNA protecting protein DprA</fullName>
    </submittedName>
</protein>
<dbReference type="AlphaFoldDB" id="C0EHG5"/>
<keyword evidence="5" id="KW-1185">Reference proteome</keyword>
<name>C0EHG5_9FIRM</name>
<comment type="caution">
    <text evidence="4">The sequence shown here is derived from an EMBL/GenBank/DDBJ whole genome shotgun (WGS) entry which is preliminary data.</text>
</comment>
<dbReference type="InterPro" id="IPR041614">
    <property type="entry name" value="DprA_WH"/>
</dbReference>
<evidence type="ECO:0000259" key="2">
    <source>
        <dbReference type="Pfam" id="PF02481"/>
    </source>
</evidence>
<dbReference type="GO" id="GO:0009294">
    <property type="term" value="P:DNA-mediated transformation"/>
    <property type="evidence" value="ECO:0007669"/>
    <property type="project" value="InterPro"/>
</dbReference>
<sequence length="369" mass="40483">MKADELLDWLWLAQAFPYGSIKPAELLTEYQHARAVYEHRSECAERFDFLTQSELAAMRKSPQEYLPILERCARFDIQVIPYDHPAYPARLQTIDCPPVVLYCRGSLAAFSESLCIAVVGTRTPSEYSKRVAAYAGRELAQRGICVLSGCSEGIDAEVHRAALSVGRTAAVLSCPLDKNYPASNEGLRREILRHGGALVSEFPPGTEFFPEQFALRNRLLSALSDGVVVVEASAKSGSLSTARAAADQGREVFCVPPADLFNPRYDGVKPLLREGAAQFLSVGDVTEAFRYQFSVAATLPEEGTAHSPDLSELSSQEVELYRAMPDDPVDTGYLSAKTGLLVSDLMQMLTKLELSGAVRKTAGRYQKVY</sequence>
<dbReference type="Gene3D" id="1.10.10.10">
    <property type="entry name" value="Winged helix-like DNA-binding domain superfamily/Winged helix DNA-binding domain"/>
    <property type="match status" value="1"/>
</dbReference>
<evidence type="ECO:0000259" key="3">
    <source>
        <dbReference type="Pfam" id="PF17782"/>
    </source>
</evidence>
<dbReference type="PANTHER" id="PTHR43022">
    <property type="entry name" value="PROTEIN SMF"/>
    <property type="match status" value="1"/>
</dbReference>
<dbReference type="Gene3D" id="3.40.50.450">
    <property type="match status" value="1"/>
</dbReference>
<gene>
    <name evidence="4" type="primary">dprA</name>
    <name evidence="4" type="ORF">CLOSTMETH_03202</name>
</gene>
<reference evidence="4 5" key="1">
    <citation type="submission" date="2009-01" db="EMBL/GenBank/DDBJ databases">
        <authorList>
            <person name="Fulton L."/>
            <person name="Clifton S."/>
            <person name="Fulton B."/>
            <person name="Xu J."/>
            <person name="Minx P."/>
            <person name="Pepin K.H."/>
            <person name="Johnson M."/>
            <person name="Bhonagiri V."/>
            <person name="Nash W.E."/>
            <person name="Mardis E.R."/>
            <person name="Wilson R.K."/>
        </authorList>
    </citation>
    <scope>NUCLEOTIDE SEQUENCE [LARGE SCALE GENOMIC DNA]</scope>
    <source>
        <strain evidence="4 5">DSM 5476</strain>
    </source>
</reference>
<comment type="similarity">
    <text evidence="1">Belongs to the DprA/Smf family.</text>
</comment>
<dbReference type="STRING" id="537013.CLOSTMETH_03202"/>
<dbReference type="HOGENOM" id="CLU_029601_1_1_9"/>
<dbReference type="eggNOG" id="COG0758">
    <property type="taxonomic scope" value="Bacteria"/>
</dbReference>
<dbReference type="InterPro" id="IPR036388">
    <property type="entry name" value="WH-like_DNA-bd_sf"/>
</dbReference>
<evidence type="ECO:0000313" key="5">
    <source>
        <dbReference type="Proteomes" id="UP000003340"/>
    </source>
</evidence>
<dbReference type="Proteomes" id="UP000003340">
    <property type="component" value="Unassembled WGS sequence"/>
</dbReference>
<feature type="domain" description="Smf/DprA SLOG" evidence="2">
    <location>
        <begin position="79"/>
        <end position="289"/>
    </location>
</feature>
<proteinExistence type="inferred from homology"/>
<evidence type="ECO:0000313" key="4">
    <source>
        <dbReference type="EMBL" id="EEG29089.1"/>
    </source>
</evidence>
<dbReference type="PANTHER" id="PTHR43022:SF1">
    <property type="entry name" value="PROTEIN SMF"/>
    <property type="match status" value="1"/>
</dbReference>
<reference evidence="4 5" key="2">
    <citation type="submission" date="2009-02" db="EMBL/GenBank/DDBJ databases">
        <title>Draft genome sequence of Clostridium methylpentosum (DSM 5476).</title>
        <authorList>
            <person name="Sudarsanam P."/>
            <person name="Ley R."/>
            <person name="Guruge J."/>
            <person name="Turnbaugh P.J."/>
            <person name="Mahowald M."/>
            <person name="Liep D."/>
            <person name="Gordon J."/>
        </authorList>
    </citation>
    <scope>NUCLEOTIDE SEQUENCE [LARGE SCALE GENOMIC DNA]</scope>
    <source>
        <strain evidence="4 5">DSM 5476</strain>
    </source>
</reference>
<dbReference type="SUPFAM" id="SSF102405">
    <property type="entry name" value="MCP/YpsA-like"/>
    <property type="match status" value="1"/>
</dbReference>
<organism evidence="4 5">
    <name type="scientific">[Clostridium] methylpentosum DSM 5476</name>
    <dbReference type="NCBI Taxonomy" id="537013"/>
    <lineage>
        <taxon>Bacteria</taxon>
        <taxon>Bacillati</taxon>
        <taxon>Bacillota</taxon>
        <taxon>Clostridia</taxon>
        <taxon>Eubacteriales</taxon>
        <taxon>Oscillospiraceae</taxon>
        <taxon>Oscillospiraceae incertae sedis</taxon>
    </lineage>
</organism>